<keyword evidence="1" id="KW-0677">Repeat</keyword>
<dbReference type="PROSITE" id="PS50041">
    <property type="entry name" value="C_TYPE_LECTIN_2"/>
    <property type="match status" value="1"/>
</dbReference>
<dbReference type="SMART" id="SM00042">
    <property type="entry name" value="CUB"/>
    <property type="match status" value="2"/>
</dbReference>
<feature type="signal peptide" evidence="4">
    <location>
        <begin position="1"/>
        <end position="18"/>
    </location>
</feature>
<evidence type="ECO:0000256" key="1">
    <source>
        <dbReference type="ARBA" id="ARBA00022737"/>
    </source>
</evidence>
<reference evidence="8" key="2">
    <citation type="submission" date="2020-10" db="UniProtKB">
        <authorList>
            <consortium name="WormBaseParasite"/>
        </authorList>
    </citation>
    <scope>IDENTIFICATION</scope>
</reference>
<comment type="caution">
    <text evidence="3">Lacks conserved residue(s) required for the propagation of feature annotation.</text>
</comment>
<dbReference type="Gene3D" id="2.60.120.290">
    <property type="entry name" value="Spermadhesin, CUB domain"/>
    <property type="match status" value="2"/>
</dbReference>
<name>A0A7E4VX39_PANRE</name>
<evidence type="ECO:0000259" key="5">
    <source>
        <dbReference type="PROSITE" id="PS01180"/>
    </source>
</evidence>
<dbReference type="InterPro" id="IPR000859">
    <property type="entry name" value="CUB_dom"/>
</dbReference>
<dbReference type="SMART" id="SM00034">
    <property type="entry name" value="CLECT"/>
    <property type="match status" value="1"/>
</dbReference>
<dbReference type="AlphaFoldDB" id="A0A7E4VX39"/>
<dbReference type="PANTHER" id="PTHR24251">
    <property type="entry name" value="OVOCHYMASE-RELATED"/>
    <property type="match status" value="1"/>
</dbReference>
<dbReference type="WBParaSite" id="Pan_g3492.t1">
    <property type="protein sequence ID" value="Pan_g3492.t1"/>
    <property type="gene ID" value="Pan_g3492"/>
</dbReference>
<evidence type="ECO:0000256" key="3">
    <source>
        <dbReference type="PROSITE-ProRule" id="PRU00059"/>
    </source>
</evidence>
<evidence type="ECO:0000256" key="2">
    <source>
        <dbReference type="ARBA" id="ARBA00023157"/>
    </source>
</evidence>
<feature type="domain" description="C-type lectin" evidence="6">
    <location>
        <begin position="46"/>
        <end position="167"/>
    </location>
</feature>
<proteinExistence type="predicted"/>
<dbReference type="InterPro" id="IPR016186">
    <property type="entry name" value="C-type_lectin-like/link_sf"/>
</dbReference>
<dbReference type="CDD" id="cd00041">
    <property type="entry name" value="CUB"/>
    <property type="match status" value="2"/>
</dbReference>
<feature type="chain" id="PRO_5028964304" evidence="4">
    <location>
        <begin position="19"/>
        <end position="414"/>
    </location>
</feature>
<accession>A0A7E4VX39</accession>
<keyword evidence="7" id="KW-1185">Reference proteome</keyword>
<reference evidence="7" key="1">
    <citation type="journal article" date="2013" name="Genetics">
        <title>The draft genome and transcriptome of Panagrellus redivivus are shaped by the harsh demands of a free-living lifestyle.</title>
        <authorList>
            <person name="Srinivasan J."/>
            <person name="Dillman A.R."/>
            <person name="Macchietto M.G."/>
            <person name="Heikkinen L."/>
            <person name="Lakso M."/>
            <person name="Fracchia K.M."/>
            <person name="Antoshechkin I."/>
            <person name="Mortazavi A."/>
            <person name="Wong G."/>
            <person name="Sternberg P.W."/>
        </authorList>
    </citation>
    <scope>NUCLEOTIDE SEQUENCE [LARGE SCALE GENOMIC DNA]</scope>
    <source>
        <strain evidence="7">MT8872</strain>
    </source>
</reference>
<dbReference type="SUPFAM" id="SSF56436">
    <property type="entry name" value="C-type lectin-like"/>
    <property type="match status" value="1"/>
</dbReference>
<dbReference type="Gene3D" id="3.10.100.10">
    <property type="entry name" value="Mannose-Binding Protein A, subunit A"/>
    <property type="match status" value="1"/>
</dbReference>
<evidence type="ECO:0000256" key="4">
    <source>
        <dbReference type="SAM" id="SignalP"/>
    </source>
</evidence>
<sequence>MLLIILLVALGFAPGVASSNDDFATSSLSASVNATPCPQNWFYSLELDKCYYISTNFSSFPDARKECAEIYHAELVSVYSKFEYDFISAQLEQLNFGFLPARIGLQNTCYGSVCYHWLDDSAANFTFWVNGTNPPMYNKLCYGWLKTKADDGWMIADCQQPLPYICKRERALDSHVIVNGTSGHITSPKYPVPYDPDVTTYYYITVPQGNVIDLTFYFVHIDSESYISIYDGLSPSAKLLQNITSANQQSILESTSNTLLVKFVASGTSGGNYWGWFANFTAVTPITFSGMMMSPNYPQNYGNNEFINLTVRAPENFGVIFEIWDFCTEPGDFLKITDIDGGREWLHSNCDTSGQSIWMDIDELVVTWSTDSEGTNKGFNMTWTAFPNVKLAKLNNFVHHTIYSVLDHGIIEVH</sequence>
<dbReference type="InterPro" id="IPR001304">
    <property type="entry name" value="C-type_lectin-like"/>
</dbReference>
<dbReference type="SUPFAM" id="SSF49854">
    <property type="entry name" value="Spermadhesin, CUB domain"/>
    <property type="match status" value="2"/>
</dbReference>
<evidence type="ECO:0000259" key="6">
    <source>
        <dbReference type="PROSITE" id="PS50041"/>
    </source>
</evidence>
<feature type="domain" description="CUB" evidence="5">
    <location>
        <begin position="166"/>
        <end position="283"/>
    </location>
</feature>
<organism evidence="7 8">
    <name type="scientific">Panagrellus redivivus</name>
    <name type="common">Microworm</name>
    <dbReference type="NCBI Taxonomy" id="6233"/>
    <lineage>
        <taxon>Eukaryota</taxon>
        <taxon>Metazoa</taxon>
        <taxon>Ecdysozoa</taxon>
        <taxon>Nematoda</taxon>
        <taxon>Chromadorea</taxon>
        <taxon>Rhabditida</taxon>
        <taxon>Tylenchina</taxon>
        <taxon>Panagrolaimomorpha</taxon>
        <taxon>Panagrolaimoidea</taxon>
        <taxon>Panagrolaimidae</taxon>
        <taxon>Panagrellus</taxon>
    </lineage>
</organism>
<dbReference type="InterPro" id="IPR016187">
    <property type="entry name" value="CTDL_fold"/>
</dbReference>
<dbReference type="Pfam" id="PF00059">
    <property type="entry name" value="Lectin_C"/>
    <property type="match status" value="1"/>
</dbReference>
<keyword evidence="2" id="KW-1015">Disulfide bond</keyword>
<keyword evidence="4" id="KW-0732">Signal</keyword>
<dbReference type="InterPro" id="IPR035914">
    <property type="entry name" value="Sperma_CUB_dom_sf"/>
</dbReference>
<evidence type="ECO:0000313" key="8">
    <source>
        <dbReference type="WBParaSite" id="Pan_g3492.t1"/>
    </source>
</evidence>
<dbReference type="PROSITE" id="PS01180">
    <property type="entry name" value="CUB"/>
    <property type="match status" value="1"/>
</dbReference>
<dbReference type="Proteomes" id="UP000492821">
    <property type="component" value="Unassembled WGS sequence"/>
</dbReference>
<dbReference type="Pfam" id="PF00431">
    <property type="entry name" value="CUB"/>
    <property type="match status" value="2"/>
</dbReference>
<evidence type="ECO:0000313" key="7">
    <source>
        <dbReference type="Proteomes" id="UP000492821"/>
    </source>
</evidence>
<dbReference type="CDD" id="cd00037">
    <property type="entry name" value="CLECT"/>
    <property type="match status" value="1"/>
</dbReference>
<protein>
    <submittedName>
        <fullName evidence="8">C-type lectin domain-containing protein</fullName>
    </submittedName>
</protein>